<dbReference type="PANTHER" id="PTHR42647">
    <property type="entry name" value="SBP (S-RIBONUCLEASE BINDING PROTEIN) FAMILY PROTEIN"/>
    <property type="match status" value="1"/>
</dbReference>
<dbReference type="Proteomes" id="UP000015453">
    <property type="component" value="Unassembled WGS sequence"/>
</dbReference>
<dbReference type="GO" id="GO:0008270">
    <property type="term" value="F:zinc ion binding"/>
    <property type="evidence" value="ECO:0007669"/>
    <property type="project" value="UniProtKB-KW"/>
</dbReference>
<dbReference type="Pfam" id="PF13920">
    <property type="entry name" value="zf-C3HC4_3"/>
    <property type="match status" value="1"/>
</dbReference>
<dbReference type="Gene3D" id="3.30.40.10">
    <property type="entry name" value="Zinc/RING finger domain, C3HC4 (zinc finger)"/>
    <property type="match status" value="1"/>
</dbReference>
<evidence type="ECO:0000313" key="7">
    <source>
        <dbReference type="Proteomes" id="UP000015453"/>
    </source>
</evidence>
<feature type="non-terminal residue" evidence="6">
    <location>
        <position position="188"/>
    </location>
</feature>
<dbReference type="InterPro" id="IPR013083">
    <property type="entry name" value="Znf_RING/FYVE/PHD"/>
</dbReference>
<evidence type="ECO:0000256" key="1">
    <source>
        <dbReference type="ARBA" id="ARBA00022723"/>
    </source>
</evidence>
<dbReference type="PIRSF" id="PIRSF036836">
    <property type="entry name" value="RNase_bind_SBP1"/>
    <property type="match status" value="1"/>
</dbReference>
<organism evidence="6 7">
    <name type="scientific">Genlisea aurea</name>
    <dbReference type="NCBI Taxonomy" id="192259"/>
    <lineage>
        <taxon>Eukaryota</taxon>
        <taxon>Viridiplantae</taxon>
        <taxon>Streptophyta</taxon>
        <taxon>Embryophyta</taxon>
        <taxon>Tracheophyta</taxon>
        <taxon>Spermatophyta</taxon>
        <taxon>Magnoliopsida</taxon>
        <taxon>eudicotyledons</taxon>
        <taxon>Gunneridae</taxon>
        <taxon>Pentapetalae</taxon>
        <taxon>asterids</taxon>
        <taxon>lamiids</taxon>
        <taxon>Lamiales</taxon>
        <taxon>Lentibulariaceae</taxon>
        <taxon>Genlisea</taxon>
    </lineage>
</organism>
<keyword evidence="2 4" id="KW-0863">Zinc-finger</keyword>
<dbReference type="GO" id="GO:0004842">
    <property type="term" value="F:ubiquitin-protein transferase activity"/>
    <property type="evidence" value="ECO:0007669"/>
    <property type="project" value="TreeGrafter"/>
</dbReference>
<dbReference type="InterPro" id="IPR001841">
    <property type="entry name" value="Znf_RING"/>
</dbReference>
<evidence type="ECO:0000256" key="3">
    <source>
        <dbReference type="ARBA" id="ARBA00022833"/>
    </source>
</evidence>
<feature type="non-terminal residue" evidence="6">
    <location>
        <position position="1"/>
    </location>
</feature>
<evidence type="ECO:0000259" key="5">
    <source>
        <dbReference type="PROSITE" id="PS50089"/>
    </source>
</evidence>
<keyword evidence="7" id="KW-1185">Reference proteome</keyword>
<feature type="domain" description="RING-type" evidence="5">
    <location>
        <begin position="141"/>
        <end position="176"/>
    </location>
</feature>
<reference evidence="6 7" key="1">
    <citation type="journal article" date="2013" name="BMC Genomics">
        <title>The miniature genome of a carnivorous plant Genlisea aurea contains a low number of genes and short non-coding sequences.</title>
        <authorList>
            <person name="Leushkin E.V."/>
            <person name="Sutormin R.A."/>
            <person name="Nabieva E.R."/>
            <person name="Penin A.A."/>
            <person name="Kondrashov A.S."/>
            <person name="Logacheva M.D."/>
        </authorList>
    </citation>
    <scope>NUCLEOTIDE SEQUENCE [LARGE SCALE GENOMIC DNA]</scope>
</reference>
<dbReference type="GO" id="GO:0043067">
    <property type="term" value="P:regulation of programmed cell death"/>
    <property type="evidence" value="ECO:0007669"/>
    <property type="project" value="TreeGrafter"/>
</dbReference>
<dbReference type="EMBL" id="AUSU01005809">
    <property type="protein sequence ID" value="EPS62926.1"/>
    <property type="molecule type" value="Genomic_DNA"/>
</dbReference>
<name>S8CEL7_9LAMI</name>
<dbReference type="PANTHER" id="PTHR42647:SF12">
    <property type="entry name" value="BOI-RELATED E3 UBIQUITIN-PROTEIN LIGASE 2-RELATED"/>
    <property type="match status" value="1"/>
</dbReference>
<sequence>LSYLGEDFSLQFQQQQLEIERFVALHTERLRLEMESRRRRSSRRIAAAVVENVSRRLKAKEEEIEKIGKLNWVLEERVKSLSLENQIWKDLAQTNEATANALRCNLQQLLSQVHETSGAAAGDDDAESCCGSTAGDFNRLCRNCCETESCVLLLPCRHLCLCDACASSTNACPVCQALKTGSIHVNLT</sequence>
<evidence type="ECO:0000313" key="6">
    <source>
        <dbReference type="EMBL" id="EPS62926.1"/>
    </source>
</evidence>
<dbReference type="CDD" id="cd16649">
    <property type="entry name" value="mRING-HC-C3HC5_CGRF1-like"/>
    <property type="match status" value="1"/>
</dbReference>
<keyword evidence="3" id="KW-0862">Zinc</keyword>
<accession>S8CEL7</accession>
<evidence type="ECO:0000256" key="4">
    <source>
        <dbReference type="PROSITE-ProRule" id="PRU00175"/>
    </source>
</evidence>
<evidence type="ECO:0000256" key="2">
    <source>
        <dbReference type="ARBA" id="ARBA00022771"/>
    </source>
</evidence>
<dbReference type="AlphaFoldDB" id="S8CEL7"/>
<comment type="caution">
    <text evidence="6">The sequence shown here is derived from an EMBL/GenBank/DDBJ whole genome shotgun (WGS) entry which is preliminary data.</text>
</comment>
<dbReference type="OrthoDB" id="1711136at2759"/>
<dbReference type="PROSITE" id="PS50089">
    <property type="entry name" value="ZF_RING_2"/>
    <property type="match status" value="1"/>
</dbReference>
<protein>
    <submittedName>
        <fullName evidence="6">Zinc ion binding protein</fullName>
    </submittedName>
</protein>
<keyword evidence="1" id="KW-0479">Metal-binding</keyword>
<proteinExistence type="predicted"/>
<gene>
    <name evidence="6" type="ORF">M569_11861</name>
</gene>